<keyword evidence="1" id="KW-1133">Transmembrane helix</keyword>
<accession>A0A1V4BU77</accession>
<protein>
    <submittedName>
        <fullName evidence="2">Uncharacterized protein</fullName>
    </submittedName>
</protein>
<dbReference type="EMBL" id="MVGR01000004">
    <property type="protein sequence ID" value="OPF18033.1"/>
    <property type="molecule type" value="Genomic_DNA"/>
</dbReference>
<dbReference type="AlphaFoldDB" id="A0A1V4BU77"/>
<evidence type="ECO:0000256" key="1">
    <source>
        <dbReference type="SAM" id="Phobius"/>
    </source>
</evidence>
<sequence length="65" mass="7388">MIAAAVKAMGIASPEAKSRGKLYVQVYLQPPQLSPFFGFIYFKNYLFICIFLNLYKIDLSFVKSS</sequence>
<evidence type="ECO:0000313" key="3">
    <source>
        <dbReference type="Proteomes" id="UP000189835"/>
    </source>
</evidence>
<evidence type="ECO:0000313" key="2">
    <source>
        <dbReference type="EMBL" id="OPF18033.1"/>
    </source>
</evidence>
<name>A0A1V4BU77_MICAE</name>
<keyword evidence="1" id="KW-0472">Membrane</keyword>
<dbReference type="Proteomes" id="UP000189835">
    <property type="component" value="Unassembled WGS sequence"/>
</dbReference>
<organism evidence="2 3">
    <name type="scientific">Microcystis aeruginosa KW</name>
    <dbReference type="NCBI Taxonomy" id="1960155"/>
    <lineage>
        <taxon>Bacteria</taxon>
        <taxon>Bacillati</taxon>
        <taxon>Cyanobacteriota</taxon>
        <taxon>Cyanophyceae</taxon>
        <taxon>Oscillatoriophycideae</taxon>
        <taxon>Chroococcales</taxon>
        <taxon>Microcystaceae</taxon>
        <taxon>Microcystis</taxon>
    </lineage>
</organism>
<reference evidence="2 3" key="1">
    <citation type="submission" date="2017-02" db="EMBL/GenBank/DDBJ databases">
        <title>Genome sequence of Microcystis aeruginosa KW.</title>
        <authorList>
            <person name="Oh H.-M."/>
            <person name="Ahn C.-Y."/>
            <person name="Jeong H."/>
            <person name="Srivastava A."/>
            <person name="Lee H.-G."/>
            <person name="Kang S.-R."/>
        </authorList>
    </citation>
    <scope>NUCLEOTIDE SEQUENCE [LARGE SCALE GENOMIC DNA]</scope>
    <source>
        <strain evidence="2 3">KW</strain>
    </source>
</reference>
<feature type="transmembrane region" description="Helical" evidence="1">
    <location>
        <begin position="36"/>
        <end position="55"/>
    </location>
</feature>
<proteinExistence type="predicted"/>
<keyword evidence="1" id="KW-0812">Transmembrane</keyword>
<gene>
    <name evidence="2" type="ORF">B1L04_19580</name>
</gene>
<comment type="caution">
    <text evidence="2">The sequence shown here is derived from an EMBL/GenBank/DDBJ whole genome shotgun (WGS) entry which is preliminary data.</text>
</comment>